<evidence type="ECO:0000256" key="7">
    <source>
        <dbReference type="SAM" id="Phobius"/>
    </source>
</evidence>
<feature type="transmembrane region" description="Helical" evidence="7">
    <location>
        <begin position="32"/>
        <end position="52"/>
    </location>
</feature>
<gene>
    <name evidence="9" type="ORF">L0M14_07305</name>
</gene>
<evidence type="ECO:0000256" key="5">
    <source>
        <dbReference type="ARBA" id="ARBA00022989"/>
    </source>
</evidence>
<feature type="transmembrane region" description="Helical" evidence="7">
    <location>
        <begin position="407"/>
        <end position="426"/>
    </location>
</feature>
<evidence type="ECO:0000256" key="2">
    <source>
        <dbReference type="ARBA" id="ARBA00022448"/>
    </source>
</evidence>
<keyword evidence="5 7" id="KW-1133">Transmembrane helix</keyword>
<evidence type="ECO:0000256" key="4">
    <source>
        <dbReference type="ARBA" id="ARBA00022970"/>
    </source>
</evidence>
<keyword evidence="4" id="KW-0029">Amino-acid transport</keyword>
<protein>
    <submittedName>
        <fullName evidence="9">Amino acid permease</fullName>
    </submittedName>
</protein>
<feature type="transmembrane region" description="Helical" evidence="7">
    <location>
        <begin position="272"/>
        <end position="300"/>
    </location>
</feature>
<keyword evidence="6 7" id="KW-0472">Membrane</keyword>
<dbReference type="RefSeq" id="WP_235121517.1">
    <property type="nucleotide sequence ID" value="NZ_CP090978.1"/>
</dbReference>
<dbReference type="PIRSF" id="PIRSF006060">
    <property type="entry name" value="AA_transporter"/>
    <property type="match status" value="1"/>
</dbReference>
<evidence type="ECO:0000313" key="10">
    <source>
        <dbReference type="Proteomes" id="UP001649230"/>
    </source>
</evidence>
<reference evidence="9 10" key="1">
    <citation type="journal article" date="2024" name="Int. J. Syst. Evol. Microbiol.">
        <title>Paenibacillus hexagrammi sp. nov., a novel bacterium isolated from the gut content of Hexagrammos agrammus.</title>
        <authorList>
            <person name="Jung H.K."/>
            <person name="Kim D.G."/>
            <person name="Zin H."/>
            <person name="Park J."/>
            <person name="Jung H."/>
            <person name="Kim Y.O."/>
            <person name="Kong H.J."/>
            <person name="Kim J.W."/>
            <person name="Kim Y.S."/>
        </authorList>
    </citation>
    <scope>NUCLEOTIDE SEQUENCE [LARGE SCALE GENOMIC DNA]</scope>
    <source>
        <strain evidence="9 10">YPD9-1</strain>
    </source>
</reference>
<keyword evidence="10" id="KW-1185">Reference proteome</keyword>
<feature type="domain" description="Amino acid permease/ SLC12A" evidence="8">
    <location>
        <begin position="8"/>
        <end position="370"/>
    </location>
</feature>
<dbReference type="InterPro" id="IPR004841">
    <property type="entry name" value="AA-permease/SLC12A_dom"/>
</dbReference>
<feature type="transmembrane region" description="Helical" evidence="7">
    <location>
        <begin position="225"/>
        <end position="247"/>
    </location>
</feature>
<feature type="transmembrane region" description="Helical" evidence="7">
    <location>
        <begin position="193"/>
        <end position="213"/>
    </location>
</feature>
<feature type="transmembrane region" description="Helical" evidence="7">
    <location>
        <begin position="83"/>
        <end position="107"/>
    </location>
</feature>
<keyword evidence="3 7" id="KW-0812">Transmembrane</keyword>
<dbReference type="PANTHER" id="PTHR43495">
    <property type="entry name" value="GABA PERMEASE"/>
    <property type="match status" value="1"/>
</dbReference>
<keyword evidence="2" id="KW-0813">Transport</keyword>
<feature type="transmembrane region" description="Helical" evidence="7">
    <location>
        <begin position="143"/>
        <end position="165"/>
    </location>
</feature>
<evidence type="ECO:0000259" key="8">
    <source>
        <dbReference type="Pfam" id="PF00324"/>
    </source>
</evidence>
<evidence type="ECO:0000313" key="9">
    <source>
        <dbReference type="EMBL" id="UJF34944.1"/>
    </source>
</evidence>
<evidence type="ECO:0000256" key="6">
    <source>
        <dbReference type="ARBA" id="ARBA00023136"/>
    </source>
</evidence>
<dbReference type="EMBL" id="CP090978">
    <property type="protein sequence ID" value="UJF34944.1"/>
    <property type="molecule type" value="Genomic_DNA"/>
</dbReference>
<evidence type="ECO:0000256" key="1">
    <source>
        <dbReference type="ARBA" id="ARBA00004141"/>
    </source>
</evidence>
<proteinExistence type="predicted"/>
<dbReference type="Gene3D" id="1.20.1740.10">
    <property type="entry name" value="Amino acid/polyamine transporter I"/>
    <property type="match status" value="1"/>
</dbReference>
<dbReference type="Proteomes" id="UP001649230">
    <property type="component" value="Chromosome"/>
</dbReference>
<comment type="subcellular location">
    <subcellularLocation>
        <location evidence="1">Membrane</location>
        <topology evidence="1">Multi-pass membrane protein</topology>
    </subcellularLocation>
</comment>
<dbReference type="PANTHER" id="PTHR43495:SF5">
    <property type="entry name" value="GAMMA-AMINOBUTYRIC ACID PERMEASE"/>
    <property type="match status" value="1"/>
</dbReference>
<feature type="transmembrane region" description="Helical" evidence="7">
    <location>
        <begin position="321"/>
        <end position="342"/>
    </location>
</feature>
<feature type="transmembrane region" description="Helical" evidence="7">
    <location>
        <begin position="348"/>
        <end position="371"/>
    </location>
</feature>
<dbReference type="Pfam" id="PF00324">
    <property type="entry name" value="AA_permease"/>
    <property type="match status" value="1"/>
</dbReference>
<evidence type="ECO:0000256" key="3">
    <source>
        <dbReference type="ARBA" id="ARBA00022692"/>
    </source>
</evidence>
<feature type="transmembrane region" description="Helical" evidence="7">
    <location>
        <begin position="113"/>
        <end position="131"/>
    </location>
</feature>
<feature type="transmembrane region" description="Helical" evidence="7">
    <location>
        <begin position="383"/>
        <end position="401"/>
    </location>
</feature>
<sequence>MKWWQLSLFGVACTIGTGYFLGSGIAIKVGGASVVLLFILAAFGTYIVFDVLSRMTAKNPQKGSFQVYARKAYGRWAGFSSGWVYWCSELLIMGSQLIALSLFTRVWLPNMPMWLLSAGYAILGITVILLGTKAFERAEHVFAVVKVSAIVMFLVIAAAALFGWLKGNAPEPRFPATSRVMFPGGGLGTWSSFIYAFYAFGGIEIMGLMATRLKNPQEAPKSGKIMLLLLTLIYIASLVLVLTLVPIDQMNGKDSPFQIALNSYQIPLVPHIFNAILIVAGFSTMVASLFAVTTIMVTLAEDQDAPGIFARKTKGKRKVPLPAIGLTSIGISSSVFMALLLPEELFEYITTAAGIMLLYNWLFILLSSGRLLDLSVWGKIKRFLGMGLILAAVGGTCFHPTSRPGFWISLLFIGIIGVLTFIVELVRKNNAMVISLEFTPRSSSKLHPKKSKDEV</sequence>
<accession>A0ABY3SNX7</accession>
<name>A0ABY3SNX7_9BACL</name>
<organism evidence="9 10">
    <name type="scientific">Paenibacillus hexagrammi</name>
    <dbReference type="NCBI Taxonomy" id="2908839"/>
    <lineage>
        <taxon>Bacteria</taxon>
        <taxon>Bacillati</taxon>
        <taxon>Bacillota</taxon>
        <taxon>Bacilli</taxon>
        <taxon>Bacillales</taxon>
        <taxon>Paenibacillaceae</taxon>
        <taxon>Paenibacillus</taxon>
    </lineage>
</organism>